<evidence type="ECO:0000313" key="1">
    <source>
        <dbReference type="EMBL" id="SHI34845.1"/>
    </source>
</evidence>
<accession>A0A1M6AEF0</accession>
<protein>
    <submittedName>
        <fullName evidence="1">Uncharacterized protein</fullName>
    </submittedName>
</protein>
<keyword evidence="2" id="KW-1185">Reference proteome</keyword>
<dbReference type="OrthoDB" id="1380212at2"/>
<dbReference type="RefSeq" id="WP_073307672.1">
    <property type="nucleotide sequence ID" value="NZ_FQZI01000001.1"/>
</dbReference>
<dbReference type="EMBL" id="FQZI01000001">
    <property type="protein sequence ID" value="SHI34845.1"/>
    <property type="molecule type" value="Genomic_DNA"/>
</dbReference>
<dbReference type="Proteomes" id="UP000184488">
    <property type="component" value="Unassembled WGS sequence"/>
</dbReference>
<dbReference type="InterPro" id="IPR058238">
    <property type="entry name" value="Lant_leader_dom"/>
</dbReference>
<evidence type="ECO:0000313" key="2">
    <source>
        <dbReference type="Proteomes" id="UP000184488"/>
    </source>
</evidence>
<dbReference type="NCBIfam" id="NF038153">
    <property type="entry name" value="lant_leader_L1a"/>
    <property type="match status" value="1"/>
</dbReference>
<organism evidence="1 2">
    <name type="scientific">Flavobacterium terrae</name>
    <dbReference type="NCBI Taxonomy" id="415425"/>
    <lineage>
        <taxon>Bacteria</taxon>
        <taxon>Pseudomonadati</taxon>
        <taxon>Bacteroidota</taxon>
        <taxon>Flavobacteriia</taxon>
        <taxon>Flavobacteriales</taxon>
        <taxon>Flavobacteriaceae</taxon>
        <taxon>Flavobacterium</taxon>
    </lineage>
</organism>
<name>A0A1M6AEF0_9FLAO</name>
<proteinExistence type="predicted"/>
<dbReference type="AlphaFoldDB" id="A0A1M6AEF0"/>
<dbReference type="STRING" id="415425.SAMN05444363_0171"/>
<sequence>MKKQNVNSKLVFTKASLVELNNDQLNSVNGGTMPYPIPTASVVSITTTVSTVPTIGCTFCISSSNGTFTENQML</sequence>
<reference evidence="2" key="1">
    <citation type="submission" date="2016-11" db="EMBL/GenBank/DDBJ databases">
        <authorList>
            <person name="Varghese N."/>
            <person name="Submissions S."/>
        </authorList>
    </citation>
    <scope>NUCLEOTIDE SEQUENCE [LARGE SCALE GENOMIC DNA]</scope>
    <source>
        <strain evidence="2">DSM 18829</strain>
    </source>
</reference>
<gene>
    <name evidence="1" type="ORF">SAMN05444363_0171</name>
</gene>